<protein>
    <recommendedName>
        <fullName evidence="9">Choline transport protein</fullName>
    </recommendedName>
</protein>
<evidence type="ECO:0008006" key="9">
    <source>
        <dbReference type="Google" id="ProtNLM"/>
    </source>
</evidence>
<dbReference type="Proteomes" id="UP000285860">
    <property type="component" value="Unassembled WGS sequence"/>
</dbReference>
<dbReference type="VEuPathDB" id="FungiDB:FOXG_13493"/>
<gene>
    <name evidence="7" type="ORF">BFJ68_g6473</name>
</gene>
<reference evidence="7 8" key="1">
    <citation type="journal article" date="2018" name="Sci. Rep.">
        <title>Characterisation of pathogen-specific regions and novel effector candidates in Fusarium oxysporum f. sp. cepae.</title>
        <authorList>
            <person name="Armitage A.D."/>
            <person name="Taylor A."/>
            <person name="Sobczyk M.K."/>
            <person name="Baxter L."/>
            <person name="Greenfield B.P."/>
            <person name="Bates H.J."/>
            <person name="Wilson F."/>
            <person name="Jackson A.C."/>
            <person name="Ott S."/>
            <person name="Harrison R.J."/>
            <person name="Clarkson J.P."/>
        </authorList>
    </citation>
    <scope>NUCLEOTIDE SEQUENCE [LARGE SCALE GENOMIC DNA]</scope>
    <source>
        <strain evidence="7 8">Fo_A28</strain>
    </source>
</reference>
<dbReference type="InterPro" id="IPR002293">
    <property type="entry name" value="AA/rel_permease1"/>
</dbReference>
<dbReference type="VEuPathDB" id="FungiDB:FOIG_11640"/>
<evidence type="ECO:0000313" key="8">
    <source>
        <dbReference type="Proteomes" id="UP000285860"/>
    </source>
</evidence>
<dbReference type="AlphaFoldDB" id="A0A420RBV9"/>
<dbReference type="VEuPathDB" id="FungiDB:HZS61_011028"/>
<dbReference type="GO" id="GO:0016020">
    <property type="term" value="C:membrane"/>
    <property type="evidence" value="ECO:0007669"/>
    <property type="project" value="UniProtKB-SubCell"/>
</dbReference>
<dbReference type="PANTHER" id="PTHR45649">
    <property type="entry name" value="AMINO-ACID PERMEASE BAT1"/>
    <property type="match status" value="1"/>
</dbReference>
<dbReference type="PIRSF" id="PIRSF006060">
    <property type="entry name" value="AA_transporter"/>
    <property type="match status" value="1"/>
</dbReference>
<feature type="transmembrane region" description="Helical" evidence="6">
    <location>
        <begin position="337"/>
        <end position="359"/>
    </location>
</feature>
<feature type="transmembrane region" description="Helical" evidence="6">
    <location>
        <begin position="291"/>
        <end position="317"/>
    </location>
</feature>
<name>A0A420RBV9_FUSOX</name>
<dbReference type="EMBL" id="MRCY01000025">
    <property type="protein sequence ID" value="RKL14510.1"/>
    <property type="molecule type" value="Genomic_DNA"/>
</dbReference>
<dbReference type="VEuPathDB" id="FungiDB:FOMG_09353"/>
<dbReference type="VEuPathDB" id="FungiDB:FOZG_16629"/>
<feature type="transmembrane region" description="Helical" evidence="6">
    <location>
        <begin position="49"/>
        <end position="70"/>
    </location>
</feature>
<feature type="transmembrane region" description="Helical" evidence="6">
    <location>
        <begin position="82"/>
        <end position="108"/>
    </location>
</feature>
<feature type="transmembrane region" description="Helical" evidence="6">
    <location>
        <begin position="174"/>
        <end position="199"/>
    </location>
</feature>
<comment type="caution">
    <text evidence="7">The sequence shown here is derived from an EMBL/GenBank/DDBJ whole genome shotgun (WGS) entry which is preliminary data.</text>
</comment>
<feature type="transmembrane region" description="Helical" evidence="6">
    <location>
        <begin position="219"/>
        <end position="244"/>
    </location>
</feature>
<dbReference type="VEuPathDB" id="FungiDB:FOC4_g10001676"/>
<evidence type="ECO:0000256" key="2">
    <source>
        <dbReference type="ARBA" id="ARBA00022448"/>
    </source>
</evidence>
<dbReference type="VEuPathDB" id="FungiDB:FOIG_14792"/>
<proteinExistence type="predicted"/>
<evidence type="ECO:0000256" key="3">
    <source>
        <dbReference type="ARBA" id="ARBA00022692"/>
    </source>
</evidence>
<dbReference type="GO" id="GO:0022857">
    <property type="term" value="F:transmembrane transporter activity"/>
    <property type="evidence" value="ECO:0007669"/>
    <property type="project" value="InterPro"/>
</dbReference>
<keyword evidence="4 6" id="KW-1133">Transmembrane helix</keyword>
<accession>A0A420RBV9</accession>
<comment type="subcellular location">
    <subcellularLocation>
        <location evidence="1">Membrane</location>
        <topology evidence="1">Multi-pass membrane protein</topology>
    </subcellularLocation>
</comment>
<dbReference type="Gene3D" id="1.20.1740.10">
    <property type="entry name" value="Amino acid/polyamine transporter I"/>
    <property type="match status" value="2"/>
</dbReference>
<organism evidence="7 8">
    <name type="scientific">Fusarium oxysporum</name>
    <name type="common">Fusarium vascular wilt</name>
    <dbReference type="NCBI Taxonomy" id="5507"/>
    <lineage>
        <taxon>Eukaryota</taxon>
        <taxon>Fungi</taxon>
        <taxon>Dikarya</taxon>
        <taxon>Ascomycota</taxon>
        <taxon>Pezizomycotina</taxon>
        <taxon>Sordariomycetes</taxon>
        <taxon>Hypocreomycetidae</taxon>
        <taxon>Hypocreales</taxon>
        <taxon>Nectriaceae</taxon>
        <taxon>Fusarium</taxon>
        <taxon>Fusarium oxysporum species complex</taxon>
    </lineage>
</organism>
<dbReference type="VEuPathDB" id="FungiDB:FOXG_16518"/>
<evidence type="ECO:0000256" key="6">
    <source>
        <dbReference type="SAM" id="Phobius"/>
    </source>
</evidence>
<evidence type="ECO:0000256" key="5">
    <source>
        <dbReference type="ARBA" id="ARBA00023136"/>
    </source>
</evidence>
<keyword evidence="5 6" id="KW-0472">Membrane</keyword>
<dbReference type="PANTHER" id="PTHR45649:SF14">
    <property type="entry name" value="GABA PERMEASE"/>
    <property type="match status" value="1"/>
</dbReference>
<keyword evidence="2" id="KW-0813">Transport</keyword>
<evidence type="ECO:0000313" key="7">
    <source>
        <dbReference type="EMBL" id="RKL14510.1"/>
    </source>
</evidence>
<dbReference type="VEuPathDB" id="FungiDB:FOC4_g10005400"/>
<sequence length="416" mass="45782">MDPPKEDIKAEPICYDGSVLEGSQSQYDTDDAYLKSLGKSAELHRVYNFWTLCAYQVMISATWTCVVVFYGVIFDVGGPASLLYGSIIVAIGQTLLMASLAEYCGIWPTAGGQQFYVQKLATEKYRPFLSYFVGWCLLLAETATGSSCALNTANIIGTMVSIFHPNIDWKRAMVWSMVLSGVATIVTDLILLFCCGNYAESPYVTWFSDVAGNEYAGIYVAIVFGVVNLLVCTGILSSCSRLGWRMAEDKAFPWSHRLQKIDHKLQIPLNFIFAIMVVEVIIGLISLGSELAYNAIVSGAGVCFALAYAIPVTVALVRGRSVLPPRPHFDLGRWGYFVNYVSVAWALLTIVIYVMPLYLPVTGENIGNMNWAALIVGATFLFSGVWWVFGARFRYLKEASFDTEPIPVTGEHSSSS</sequence>
<evidence type="ECO:0000256" key="4">
    <source>
        <dbReference type="ARBA" id="ARBA00022989"/>
    </source>
</evidence>
<dbReference type="Pfam" id="PF13520">
    <property type="entry name" value="AA_permease_2"/>
    <property type="match status" value="1"/>
</dbReference>
<feature type="transmembrane region" description="Helical" evidence="6">
    <location>
        <begin position="371"/>
        <end position="389"/>
    </location>
</feature>
<dbReference type="VEuPathDB" id="FungiDB:FOMG_13386"/>
<feature type="transmembrane region" description="Helical" evidence="6">
    <location>
        <begin position="265"/>
        <end position="285"/>
    </location>
</feature>
<keyword evidence="3 6" id="KW-0812">Transmembrane</keyword>
<dbReference type="VEuPathDB" id="FungiDB:FOC1_g10003494"/>
<evidence type="ECO:0000256" key="1">
    <source>
        <dbReference type="ARBA" id="ARBA00004141"/>
    </source>
</evidence>
<dbReference type="VEuPathDB" id="FungiDB:FOZG_15230"/>